<dbReference type="EMBL" id="JBHMEW010000063">
    <property type="protein sequence ID" value="MFB9212707.1"/>
    <property type="molecule type" value="Genomic_DNA"/>
</dbReference>
<comment type="caution">
    <text evidence="2">The sequence shown here is derived from an EMBL/GenBank/DDBJ whole genome shotgun (WGS) entry which is preliminary data.</text>
</comment>
<evidence type="ECO:0000256" key="1">
    <source>
        <dbReference type="SAM" id="Phobius"/>
    </source>
</evidence>
<feature type="transmembrane region" description="Helical" evidence="1">
    <location>
        <begin position="195"/>
        <end position="216"/>
    </location>
</feature>
<evidence type="ECO:0008006" key="4">
    <source>
        <dbReference type="Google" id="ProtNLM"/>
    </source>
</evidence>
<dbReference type="InterPro" id="IPR029063">
    <property type="entry name" value="SAM-dependent_MTases_sf"/>
</dbReference>
<keyword evidence="1" id="KW-0812">Transmembrane</keyword>
<keyword evidence="1" id="KW-1133">Transmembrane helix</keyword>
<organism evidence="2 3">
    <name type="scientific">Echinicola jeungdonensis</name>
    <dbReference type="NCBI Taxonomy" id="709343"/>
    <lineage>
        <taxon>Bacteria</taxon>
        <taxon>Pseudomonadati</taxon>
        <taxon>Bacteroidota</taxon>
        <taxon>Cytophagia</taxon>
        <taxon>Cytophagales</taxon>
        <taxon>Cyclobacteriaceae</taxon>
        <taxon>Echinicola</taxon>
    </lineage>
</organism>
<sequence length="257" mass="30016">MKRIQLFEWEDLNWFPRFLRDYERDFLSFLGNVTPMYEPILPIIMKGLIKLPQPQIIDLGSGSGGGWFRLNQILKSQIENLKINLSDYFPNEKAFKKINELQENINYITYPVDARDVPENLKGLRTLFLTFHHFNPSDASKILQNAVDQQCPIAIFEGQDRSLKSLFAMFISPITVLLVTPFIRPFKWKRLLFTYLLPIIPLIIWWDGLVSSFRTYSLSEMENLIKNLKNGDQMNWEMAKVKSGPGIIIYLLGLPKR</sequence>
<feature type="transmembrane region" description="Helical" evidence="1">
    <location>
        <begin position="166"/>
        <end position="183"/>
    </location>
</feature>
<dbReference type="SUPFAM" id="SSF53335">
    <property type="entry name" value="S-adenosyl-L-methionine-dependent methyltransferases"/>
    <property type="match status" value="1"/>
</dbReference>
<reference evidence="2 3" key="1">
    <citation type="submission" date="2024-09" db="EMBL/GenBank/DDBJ databases">
        <authorList>
            <person name="Sun Q."/>
            <person name="Mori K."/>
        </authorList>
    </citation>
    <scope>NUCLEOTIDE SEQUENCE [LARGE SCALE GENOMIC DNA]</scope>
    <source>
        <strain evidence="2 3">CECT 7682</strain>
    </source>
</reference>
<keyword evidence="3" id="KW-1185">Reference proteome</keyword>
<dbReference type="RefSeq" id="WP_379945443.1">
    <property type="nucleotide sequence ID" value="NZ_JBHMEW010000063.1"/>
</dbReference>
<gene>
    <name evidence="2" type="ORF">ACFFUR_12905</name>
</gene>
<proteinExistence type="predicted"/>
<evidence type="ECO:0000313" key="3">
    <source>
        <dbReference type="Proteomes" id="UP001589654"/>
    </source>
</evidence>
<dbReference type="Proteomes" id="UP001589654">
    <property type="component" value="Unassembled WGS sequence"/>
</dbReference>
<protein>
    <recommendedName>
        <fullName evidence="4">Class I SAM-dependent methyltransferase</fullName>
    </recommendedName>
</protein>
<evidence type="ECO:0000313" key="2">
    <source>
        <dbReference type="EMBL" id="MFB9212707.1"/>
    </source>
</evidence>
<keyword evidence="1" id="KW-0472">Membrane</keyword>
<accession>A0ABV5J885</accession>
<name>A0ABV5J885_9BACT</name>